<dbReference type="InterPro" id="IPR000467">
    <property type="entry name" value="G_patch_dom"/>
</dbReference>
<comment type="similarity">
    <text evidence="1">Belongs to the GPATCH11 family.</text>
</comment>
<sequence length="257" mass="29627">MSDSEEDYMSDKLLLGSEKDDIRPGLLFNSTQKRSHELYKQKQELVRKKPKRYAEQETETRDKGLNTAIAEDNKGFQLLQKMGYKSGSGLGKAGGITKPIDIKVKQGNSGLGTETHFDELARARVAFAKKAGKKQEEAFQNTNLERRNMFRLNKDYFKAQRTCEDLDFKHEVKEPDKPWFWTKQTMDAVRKKNKHSDSESESEDEEEERPTEAALNELINYLRAVYGYCIYCCDFVEDIQDPSAACPGLYRVDHDDL</sequence>
<organism evidence="6">
    <name type="scientific">Photinus pyralis</name>
    <name type="common">Common eastern firefly</name>
    <name type="synonym">Lampyris pyralis</name>
    <dbReference type="NCBI Taxonomy" id="7054"/>
    <lineage>
        <taxon>Eukaryota</taxon>
        <taxon>Metazoa</taxon>
        <taxon>Ecdysozoa</taxon>
        <taxon>Arthropoda</taxon>
        <taxon>Hexapoda</taxon>
        <taxon>Insecta</taxon>
        <taxon>Pterygota</taxon>
        <taxon>Neoptera</taxon>
        <taxon>Endopterygota</taxon>
        <taxon>Coleoptera</taxon>
        <taxon>Polyphaga</taxon>
        <taxon>Elateriformia</taxon>
        <taxon>Elateroidea</taxon>
        <taxon>Lampyridae</taxon>
        <taxon>Lampyrinae</taxon>
        <taxon>Photinus</taxon>
    </lineage>
</organism>
<reference evidence="7 8" key="2">
    <citation type="journal article" date="2018" name="Elife">
        <title>Firefly genomes illuminate parallel origins of bioluminescence in beetles.</title>
        <authorList>
            <person name="Fallon T.R."/>
            <person name="Lower S.E."/>
            <person name="Chang C.H."/>
            <person name="Bessho-Uehara M."/>
            <person name="Martin G.J."/>
            <person name="Bewick A.J."/>
            <person name="Behringer M."/>
            <person name="Debat H.J."/>
            <person name="Wong I."/>
            <person name="Day J.C."/>
            <person name="Suvorov A."/>
            <person name="Silva C.J."/>
            <person name="Stanger-Hall K.F."/>
            <person name="Hall D.W."/>
            <person name="Schmitz R.J."/>
            <person name="Nelson D.R."/>
            <person name="Lewis S.M."/>
            <person name="Shigenobu S."/>
            <person name="Bybee S.M."/>
            <person name="Larracuente A.M."/>
            <person name="Oba Y."/>
            <person name="Weng J.K."/>
        </authorList>
    </citation>
    <scope>NUCLEOTIDE SEQUENCE [LARGE SCALE GENOMIC DNA]</scope>
    <source>
        <strain evidence="7">1611_PpyrPB1</strain>
        <tissue evidence="7">Whole body</tissue>
    </source>
</reference>
<evidence type="ECO:0000259" key="5">
    <source>
        <dbReference type="PROSITE" id="PS50174"/>
    </source>
</evidence>
<reference evidence="6" key="1">
    <citation type="journal article" date="2016" name="Sci. Rep.">
        <title>Molecular characterization of firefly nuptial gifts: a multi-omics approach sheds light on postcopulatory sexual selection.</title>
        <authorList>
            <person name="Al-Wathiqui N."/>
            <person name="Fallon T.R."/>
            <person name="South A."/>
            <person name="Weng J.K."/>
            <person name="Lewis S.M."/>
        </authorList>
    </citation>
    <scope>NUCLEOTIDE SEQUENCE</scope>
</reference>
<feature type="compositionally biased region" description="Acidic residues" evidence="4">
    <location>
        <begin position="199"/>
        <end position="209"/>
    </location>
</feature>
<dbReference type="SMART" id="SM00443">
    <property type="entry name" value="G_patch"/>
    <property type="match status" value="1"/>
</dbReference>
<gene>
    <name evidence="7" type="ORF">PPYR_13311</name>
</gene>
<dbReference type="PANTHER" id="PTHR21032">
    <property type="entry name" value="G PATCH DOMAIN-CONTAINING PROTEIN 11"/>
    <property type="match status" value="1"/>
</dbReference>
<dbReference type="Proteomes" id="UP000327044">
    <property type="component" value="Unassembled WGS sequence"/>
</dbReference>
<evidence type="ECO:0000313" key="8">
    <source>
        <dbReference type="Proteomes" id="UP000327044"/>
    </source>
</evidence>
<evidence type="ECO:0000313" key="6">
    <source>
        <dbReference type="EMBL" id="JAV63381.1"/>
    </source>
</evidence>
<accession>A0A1Y1KSG8</accession>
<dbReference type="AlphaFoldDB" id="A0A1Y1KSG8"/>
<dbReference type="InParanoid" id="A0A1Y1KSG8"/>
<protein>
    <recommendedName>
        <fullName evidence="2">G patch domain-containing protein 11</fullName>
    </recommendedName>
    <alternativeName>
        <fullName evidence="3">Coiled-coil domain-containing protein 75</fullName>
    </alternativeName>
</protein>
<dbReference type="FunCoup" id="A0A1Y1KSG8">
    <property type="interactions" value="267"/>
</dbReference>
<evidence type="ECO:0000313" key="7">
    <source>
        <dbReference type="EMBL" id="KAB0793691.1"/>
    </source>
</evidence>
<dbReference type="OrthoDB" id="786951at2759"/>
<dbReference type="Pfam" id="PF01585">
    <property type="entry name" value="G-patch"/>
    <property type="match status" value="1"/>
</dbReference>
<dbReference type="GO" id="GO:0000776">
    <property type="term" value="C:kinetochore"/>
    <property type="evidence" value="ECO:0007669"/>
    <property type="project" value="TreeGrafter"/>
</dbReference>
<feature type="domain" description="G-patch" evidence="5">
    <location>
        <begin position="71"/>
        <end position="116"/>
    </location>
</feature>
<dbReference type="SMART" id="SM01173">
    <property type="entry name" value="DUF4187"/>
    <property type="match status" value="1"/>
</dbReference>
<name>A0A1Y1KSG8_PHOPY</name>
<keyword evidence="8" id="KW-1185">Reference proteome</keyword>
<proteinExistence type="inferred from homology"/>
<reference evidence="7" key="3">
    <citation type="submission" date="2019-08" db="EMBL/GenBank/DDBJ databases">
        <authorList>
            <consortium name="Photinus pyralis genome working group"/>
            <person name="Fallon T.R."/>
            <person name="Sander Lower S.E."/>
            <person name="Weng J.-K."/>
        </authorList>
    </citation>
    <scope>NUCLEOTIDE SEQUENCE</scope>
    <source>
        <strain evidence="7">1611_PpyrPB1</strain>
        <tissue evidence="7">Whole body</tissue>
    </source>
</reference>
<dbReference type="Pfam" id="PF13821">
    <property type="entry name" value="DUF4187"/>
    <property type="match status" value="1"/>
</dbReference>
<dbReference type="GO" id="GO:0003676">
    <property type="term" value="F:nucleic acid binding"/>
    <property type="evidence" value="ECO:0007669"/>
    <property type="project" value="InterPro"/>
</dbReference>
<dbReference type="PROSITE" id="PS50174">
    <property type="entry name" value="G_PATCH"/>
    <property type="match status" value="1"/>
</dbReference>
<dbReference type="InterPro" id="IPR025239">
    <property type="entry name" value="DUF4187"/>
</dbReference>
<feature type="region of interest" description="Disordered" evidence="4">
    <location>
        <begin position="191"/>
        <end position="211"/>
    </location>
</feature>
<dbReference type="EMBL" id="GEZM01077163">
    <property type="protein sequence ID" value="JAV63381.1"/>
    <property type="molecule type" value="Transcribed_RNA"/>
</dbReference>
<evidence type="ECO:0000256" key="4">
    <source>
        <dbReference type="SAM" id="MobiDB-lite"/>
    </source>
</evidence>
<dbReference type="InterPro" id="IPR039249">
    <property type="entry name" value="GPATCH11"/>
</dbReference>
<dbReference type="PANTHER" id="PTHR21032:SF0">
    <property type="entry name" value="G PATCH DOMAIN-CONTAINING PROTEIN 11"/>
    <property type="match status" value="1"/>
</dbReference>
<dbReference type="EMBL" id="VVIM01000009">
    <property type="protein sequence ID" value="KAB0793691.1"/>
    <property type="molecule type" value="Genomic_DNA"/>
</dbReference>
<evidence type="ECO:0000256" key="1">
    <source>
        <dbReference type="ARBA" id="ARBA00007140"/>
    </source>
</evidence>
<evidence type="ECO:0000256" key="2">
    <source>
        <dbReference type="ARBA" id="ARBA00021978"/>
    </source>
</evidence>
<evidence type="ECO:0000256" key="3">
    <source>
        <dbReference type="ARBA" id="ARBA00030688"/>
    </source>
</evidence>